<protein>
    <submittedName>
        <fullName evidence="2">Uncharacterized protein</fullName>
    </submittedName>
</protein>
<organism evidence="2 3">
    <name type="scientific">Linnemannia gamsii</name>
    <dbReference type="NCBI Taxonomy" id="64522"/>
    <lineage>
        <taxon>Eukaryota</taxon>
        <taxon>Fungi</taxon>
        <taxon>Fungi incertae sedis</taxon>
        <taxon>Mucoromycota</taxon>
        <taxon>Mortierellomycotina</taxon>
        <taxon>Mortierellomycetes</taxon>
        <taxon>Mortierellales</taxon>
        <taxon>Mortierellaceae</taxon>
        <taxon>Linnemannia</taxon>
    </lineage>
</organism>
<gene>
    <name evidence="2" type="ORF">BGZ96_006061</name>
</gene>
<feature type="region of interest" description="Disordered" evidence="1">
    <location>
        <begin position="80"/>
        <end position="110"/>
    </location>
</feature>
<evidence type="ECO:0000313" key="2">
    <source>
        <dbReference type="EMBL" id="KAG0290473.1"/>
    </source>
</evidence>
<evidence type="ECO:0000313" key="3">
    <source>
        <dbReference type="Proteomes" id="UP001194696"/>
    </source>
</evidence>
<dbReference type="Proteomes" id="UP001194696">
    <property type="component" value="Unassembled WGS sequence"/>
</dbReference>
<comment type="caution">
    <text evidence="2">The sequence shown here is derived from an EMBL/GenBank/DDBJ whole genome shotgun (WGS) entry which is preliminary data.</text>
</comment>
<keyword evidence="3" id="KW-1185">Reference proteome</keyword>
<reference evidence="2 3" key="1">
    <citation type="journal article" date="2020" name="Fungal Divers.">
        <title>Resolving the Mortierellaceae phylogeny through synthesis of multi-gene phylogenetics and phylogenomics.</title>
        <authorList>
            <person name="Vandepol N."/>
            <person name="Liber J."/>
            <person name="Desiro A."/>
            <person name="Na H."/>
            <person name="Kennedy M."/>
            <person name="Barry K."/>
            <person name="Grigoriev I.V."/>
            <person name="Miller A.N."/>
            <person name="O'Donnell K."/>
            <person name="Stajich J.E."/>
            <person name="Bonito G."/>
        </authorList>
    </citation>
    <scope>NUCLEOTIDE SEQUENCE [LARGE SCALE GENOMIC DNA]</scope>
    <source>
        <strain evidence="2 3">AD045</strain>
    </source>
</reference>
<feature type="compositionally biased region" description="Acidic residues" evidence="1">
    <location>
        <begin position="80"/>
        <end position="95"/>
    </location>
</feature>
<accession>A0ABQ7K5I1</accession>
<dbReference type="EMBL" id="JAAAIM010000291">
    <property type="protein sequence ID" value="KAG0290473.1"/>
    <property type="molecule type" value="Genomic_DNA"/>
</dbReference>
<evidence type="ECO:0000256" key="1">
    <source>
        <dbReference type="SAM" id="MobiDB-lite"/>
    </source>
</evidence>
<proteinExistence type="predicted"/>
<sequence>MAQELLTECVHLVDFYAPHIYVRDIATASKPWGCLNLEDLTIYIVKQPEDEAEWEDRVFEQIGKLCQLVVLDLCDSCGDDDGGDDDGDDDDDDYEDEHHSKRTAIENADI</sequence>
<name>A0ABQ7K5I1_9FUNG</name>